<feature type="transmembrane region" description="Helical" evidence="1">
    <location>
        <begin position="36"/>
        <end position="53"/>
    </location>
</feature>
<gene>
    <name evidence="2" type="ORF">FAA86_13590</name>
</gene>
<reference evidence="2 3" key="1">
    <citation type="submission" date="2019-04" db="EMBL/GenBank/DDBJ databases">
        <title>genome sequence of strain W3.</title>
        <authorList>
            <person name="Gao J."/>
            <person name="Sun J."/>
        </authorList>
    </citation>
    <scope>NUCLEOTIDE SEQUENCE [LARGE SCALE GENOMIC DNA]</scope>
    <source>
        <strain evidence="2 3">W3</strain>
    </source>
</reference>
<dbReference type="EMBL" id="STGU01000007">
    <property type="protein sequence ID" value="THV34716.1"/>
    <property type="molecule type" value="Genomic_DNA"/>
</dbReference>
<evidence type="ECO:0000313" key="2">
    <source>
        <dbReference type="EMBL" id="THV34716.1"/>
    </source>
</evidence>
<keyword evidence="1" id="KW-0812">Transmembrane</keyword>
<proteinExistence type="predicted"/>
<evidence type="ECO:0000313" key="3">
    <source>
        <dbReference type="Proteomes" id="UP000307378"/>
    </source>
</evidence>
<accession>A0A4V4HQQ9</accession>
<evidence type="ECO:0008006" key="4">
    <source>
        <dbReference type="Google" id="ProtNLM"/>
    </source>
</evidence>
<organism evidence="2 3">
    <name type="scientific">Rhizobium rosettiformans W3</name>
    <dbReference type="NCBI Taxonomy" id="538378"/>
    <lineage>
        <taxon>Bacteria</taxon>
        <taxon>Pseudomonadati</taxon>
        <taxon>Pseudomonadota</taxon>
        <taxon>Alphaproteobacteria</taxon>
        <taxon>Hyphomicrobiales</taxon>
        <taxon>Rhizobiaceae</taxon>
        <taxon>Rhizobium/Agrobacterium group</taxon>
        <taxon>Rhizobium</taxon>
    </lineage>
</organism>
<feature type="transmembrane region" description="Helical" evidence="1">
    <location>
        <begin position="83"/>
        <end position="103"/>
    </location>
</feature>
<name>A0A4V4HQQ9_9HYPH</name>
<evidence type="ECO:0000256" key="1">
    <source>
        <dbReference type="SAM" id="Phobius"/>
    </source>
</evidence>
<dbReference type="RefSeq" id="WP_136541398.1">
    <property type="nucleotide sequence ID" value="NZ_STGU01000007.1"/>
</dbReference>
<dbReference type="AlphaFoldDB" id="A0A4V4HQQ9"/>
<keyword evidence="1" id="KW-1133">Transmembrane helix</keyword>
<keyword evidence="1" id="KW-0472">Membrane</keyword>
<dbReference type="Proteomes" id="UP000307378">
    <property type="component" value="Unassembled WGS sequence"/>
</dbReference>
<protein>
    <recommendedName>
        <fullName evidence="4">PH domain-containing protein</fullName>
    </recommendedName>
</protein>
<comment type="caution">
    <text evidence="2">The sequence shown here is derived from an EMBL/GenBank/DDBJ whole genome shotgun (WGS) entry which is preliminary data.</text>
</comment>
<sequence>MAVMSRMRFAILMSLALLFALGGALMVVEGREGGWPVLLFFLSSAVVFTVVRYPRKLTSEPSVSIVAAYPEPVTLVGQRGRNLLIAGVSAVLALIPSSFSPAYALPGGVISHLAFSMVFGVPALVLAAVAIRPNRLTLDSEGMKFTTLLSTKQWSWRDVQDFTPVSSITRAGRIIPVRQIIGFTDRNADEPGRSAPQSGKNSMFANQFAVSDEELASALNFWRRRGVAD</sequence>
<feature type="transmembrane region" description="Helical" evidence="1">
    <location>
        <begin position="109"/>
        <end position="131"/>
    </location>
</feature>